<dbReference type="InterPro" id="IPR017819">
    <property type="entry name" value="Plasmid_partition_RepB"/>
</dbReference>
<dbReference type="Pfam" id="PF07506">
    <property type="entry name" value="RepB"/>
    <property type="match status" value="1"/>
</dbReference>
<comment type="caution">
    <text evidence="4">The sequence shown here is derived from an EMBL/GenBank/DDBJ whole genome shotgun (WGS) entry which is preliminary data.</text>
</comment>
<dbReference type="InterPro" id="IPR036086">
    <property type="entry name" value="ParB/Sulfiredoxin_sf"/>
</dbReference>
<dbReference type="InterPro" id="IPR003115">
    <property type="entry name" value="ParB_N"/>
</dbReference>
<evidence type="ECO:0000313" key="5">
    <source>
        <dbReference type="Proteomes" id="UP001139477"/>
    </source>
</evidence>
<dbReference type="PANTHER" id="PTHR33375">
    <property type="entry name" value="CHROMOSOME-PARTITIONING PROTEIN PARB-RELATED"/>
    <property type="match status" value="1"/>
</dbReference>
<evidence type="ECO:0000259" key="3">
    <source>
        <dbReference type="SMART" id="SM00470"/>
    </source>
</evidence>
<dbReference type="InterPro" id="IPR050336">
    <property type="entry name" value="Chromosome_partition/occlusion"/>
</dbReference>
<evidence type="ECO:0000256" key="1">
    <source>
        <dbReference type="ARBA" id="ARBA00006295"/>
    </source>
</evidence>
<dbReference type="GO" id="GO:0005694">
    <property type="term" value="C:chromosome"/>
    <property type="evidence" value="ECO:0007669"/>
    <property type="project" value="TreeGrafter"/>
</dbReference>
<name>A0A9X2FSL2_9RHOB</name>
<organism evidence="4 5">
    <name type="scientific">Limimaricola litoreus</name>
    <dbReference type="NCBI Taxonomy" id="2955316"/>
    <lineage>
        <taxon>Bacteria</taxon>
        <taxon>Pseudomonadati</taxon>
        <taxon>Pseudomonadota</taxon>
        <taxon>Alphaproteobacteria</taxon>
        <taxon>Rhodobacterales</taxon>
        <taxon>Paracoccaceae</taxon>
        <taxon>Limimaricola</taxon>
    </lineage>
</organism>
<dbReference type="EMBL" id="JAMYXC010000298">
    <property type="protein sequence ID" value="MCP1170432.1"/>
    <property type="molecule type" value="Genomic_DNA"/>
</dbReference>
<dbReference type="CDD" id="cd16405">
    <property type="entry name" value="RepB_like_N"/>
    <property type="match status" value="1"/>
</dbReference>
<dbReference type="Pfam" id="PF02195">
    <property type="entry name" value="ParB_N"/>
    <property type="match status" value="1"/>
</dbReference>
<dbReference type="Proteomes" id="UP001139477">
    <property type="component" value="Unassembled WGS sequence"/>
</dbReference>
<comment type="similarity">
    <text evidence="1">Belongs to the ParB family.</text>
</comment>
<gene>
    <name evidence="4" type="primary">repB</name>
    <name evidence="4" type="ORF">NHG85_18165</name>
</gene>
<dbReference type="GO" id="GO:0003677">
    <property type="term" value="F:DNA binding"/>
    <property type="evidence" value="ECO:0007669"/>
    <property type="project" value="InterPro"/>
</dbReference>
<feature type="region of interest" description="Disordered" evidence="2">
    <location>
        <begin position="1"/>
        <end position="39"/>
    </location>
</feature>
<dbReference type="InterPro" id="IPR004437">
    <property type="entry name" value="ParB/RepB/Spo0J"/>
</dbReference>
<dbReference type="Gene3D" id="3.90.1530.30">
    <property type="match status" value="1"/>
</dbReference>
<reference evidence="4" key="1">
    <citation type="submission" date="2022-06" db="EMBL/GenBank/DDBJ databases">
        <title>Limimaricola sediminis sp. nov., isolated from an intertidal sediment.</title>
        <authorList>
            <person name="Shao X."/>
        </authorList>
    </citation>
    <scope>NUCLEOTIDE SEQUENCE</scope>
    <source>
        <strain evidence="4">ASW11-118</strain>
    </source>
</reference>
<dbReference type="AlphaFoldDB" id="A0A9X2FSL2"/>
<accession>A0A9X2FSL2</accession>
<dbReference type="NCBIfam" id="TIGR03454">
    <property type="entry name" value="partition_RepB"/>
    <property type="match status" value="1"/>
</dbReference>
<dbReference type="PANTHER" id="PTHR33375:SF1">
    <property type="entry name" value="CHROMOSOME-PARTITIONING PROTEIN PARB-RELATED"/>
    <property type="match status" value="1"/>
</dbReference>
<protein>
    <submittedName>
        <fullName evidence="4">Plasmid partitioning protein RepB</fullName>
    </submittedName>
</protein>
<dbReference type="GO" id="GO:0007059">
    <property type="term" value="P:chromosome segregation"/>
    <property type="evidence" value="ECO:0007669"/>
    <property type="project" value="TreeGrafter"/>
</dbReference>
<evidence type="ECO:0000256" key="2">
    <source>
        <dbReference type="SAM" id="MobiDB-lite"/>
    </source>
</evidence>
<dbReference type="InterPro" id="IPR037972">
    <property type="entry name" value="RepB_N"/>
</dbReference>
<dbReference type="SUPFAM" id="SSF110849">
    <property type="entry name" value="ParB/Sulfiredoxin"/>
    <property type="match status" value="1"/>
</dbReference>
<feature type="domain" description="ParB-like N-terminal" evidence="3">
    <location>
        <begin position="52"/>
        <end position="143"/>
    </location>
</feature>
<proteinExistence type="inferred from homology"/>
<keyword evidence="5" id="KW-1185">Reference proteome</keyword>
<dbReference type="RefSeq" id="WP_253335072.1">
    <property type="nucleotide sequence ID" value="NZ_JAMYXC010000298.1"/>
</dbReference>
<dbReference type="InterPro" id="IPR011111">
    <property type="entry name" value="Plasmid_RepB"/>
</dbReference>
<sequence>MGRKNIFQTEPVASEAPSPAPRQTPARRDMPEAIGRGPVGIMGNDLLSNSIREIDPARIEGSALADRLSIEDEGIAALRESMRQHGQQVPILVRPTRDRPGHFKVVYGRRRLAALAGLGIKAKAIIRTLDEEEALVAQGQENNLRRNPSFIEKASFAAAMRASNYATEIILAALGIDKTALSKMKSVTDTLPYPLIELIGAAPESGRRKWMDLADLLRADIVADPVAEAETVLSKDIGSDRRLADLTAHFARLRRAEAPPALPAATARRVLSLADGKPVAELRGDAKAISLKVSKRDHPAFGDWLEAEAETLLRRLHAEWQAETAQD</sequence>
<evidence type="ECO:0000313" key="4">
    <source>
        <dbReference type="EMBL" id="MCP1170432.1"/>
    </source>
</evidence>
<dbReference type="SMART" id="SM00470">
    <property type="entry name" value="ParB"/>
    <property type="match status" value="1"/>
</dbReference>
<dbReference type="NCBIfam" id="TIGR00180">
    <property type="entry name" value="parB_part"/>
    <property type="match status" value="1"/>
</dbReference>